<comment type="caution">
    <text evidence="1">The sequence shown here is derived from an EMBL/GenBank/DDBJ whole genome shotgun (WGS) entry which is preliminary data.</text>
</comment>
<keyword evidence="1" id="KW-0347">Helicase</keyword>
<keyword evidence="1" id="KW-0378">Hydrolase</keyword>
<reference evidence="1" key="1">
    <citation type="submission" date="2022-06" db="EMBL/GenBank/DDBJ databases">
        <authorList>
            <person name="Legras J.-L."/>
            <person name="Devillers H."/>
            <person name="Grondin C."/>
        </authorList>
    </citation>
    <scope>NUCLEOTIDE SEQUENCE</scope>
    <source>
        <strain evidence="1">CLIB 1444</strain>
    </source>
</reference>
<organism evidence="1 2">
    <name type="scientific">[Candida] jaroonii</name>
    <dbReference type="NCBI Taxonomy" id="467808"/>
    <lineage>
        <taxon>Eukaryota</taxon>
        <taxon>Fungi</taxon>
        <taxon>Dikarya</taxon>
        <taxon>Ascomycota</taxon>
        <taxon>Saccharomycotina</taxon>
        <taxon>Pichiomycetes</taxon>
        <taxon>Debaryomycetaceae</taxon>
        <taxon>Yamadazyma</taxon>
    </lineage>
</organism>
<dbReference type="Proteomes" id="UP001152531">
    <property type="component" value="Unassembled WGS sequence"/>
</dbReference>
<keyword evidence="2" id="KW-1185">Reference proteome</keyword>
<sequence>MSELLFKNYESDSQLGNSTISVDRTDDNASIISDATDRGTNDFGNDVNEEYANEISCQYCGIDSTDCLIKCLGCDKWFCNGKMESSSSHIVTHLVLSRHHTVSLHEDSHLGDTTLECYSCGQQNVFTLGYINAKEDQVVVILCRLPCSQLKDSNWDSTSWKPLIEERQFLSWISSIPTEDDSINARMITYQQMYQLESGWRNDKDITFNDLNHSSDKKDDPSETTTLPTLMRYNDGYQYQASFGPLVKLESDYDKQLKEAQNLDNLQITWSQKSNGKIWASFPVKNFEAIESKVSLGDGMILRHFESEWLGKGSIIGLPDAHQELFTLELNESKSPPPIPRTTGFTAEFIWKGVSYERMQSALKTFAISEKSTSSYIYHKILGHDVKPIEFDIELPKQLSIPKLAKLNGSQSNAIRMVLKRPLSLIQGPPGTGKTVTSATIIYHLNRMNAGQKILVCAPSNIAVDHLAEKLDSIGLNVVRLFAKSREDAESSVRHLSLENKVMQRAQGRLKNLIRLQEQEGELKGKDFEDYSRMFKAESTSLLDRAEIICCTCVGAGSFKLAKYQFRMVLVDESTQAAEPEALIPIIKGSKQVILVGDHQQLGPVILNKEASDSGLSQSLFERLILLGHVPIRLEVQYRMNPFLSDFPSNMFYEGSLQDGVSTEQRTLPVSTFPWPVPNIPMMFWGNFGTEEISASGVSFLNRVEAMNVEKIITRLFKGGIQPEQIGVITPYEGQRAFITSYMTLNGSIFERKDDYASIEVTSVDAFQGREKDFIILSCVRANQDQKIGFLKDPRRLNVAITRAKYGLIILGNTQALSRNFLWNELLLYFREKGCLVDGPLENLKLSTIQLNTPSIPKTFARSTLNSISSNASSSIGYQESSNNSSVSFSSERWPQLSKSNTNTINSNFYSKLSKLNQEYQQNSFKINEDDIKSITSSFADGFNLN</sequence>
<gene>
    <name evidence="1" type="ORF">CLIB1444_02S03048</name>
</gene>
<protein>
    <submittedName>
        <fullName evidence="1">ATP-dependent helicase Nam7p</fullName>
    </submittedName>
</protein>
<dbReference type="EMBL" id="CALSDN010000002">
    <property type="protein sequence ID" value="CAH6719195.1"/>
    <property type="molecule type" value="Genomic_DNA"/>
</dbReference>
<accession>A0ACA9Y336</accession>
<proteinExistence type="predicted"/>
<evidence type="ECO:0000313" key="1">
    <source>
        <dbReference type="EMBL" id="CAH6719195.1"/>
    </source>
</evidence>
<keyword evidence="1" id="KW-0547">Nucleotide-binding</keyword>
<evidence type="ECO:0000313" key="2">
    <source>
        <dbReference type="Proteomes" id="UP001152531"/>
    </source>
</evidence>
<name>A0ACA9Y336_9ASCO</name>
<keyword evidence="1" id="KW-0067">ATP-binding</keyword>